<protein>
    <recommendedName>
        <fullName evidence="3">ARB-07466-like C-terminal domain-containing protein</fullName>
    </recommendedName>
</protein>
<dbReference type="Gene3D" id="2.30.30.40">
    <property type="entry name" value="SH3 Domains"/>
    <property type="match status" value="1"/>
</dbReference>
<keyword evidence="2" id="KW-0732">Signal</keyword>
<accession>A0ABN2DCN1</accession>
<dbReference type="InterPro" id="IPR009045">
    <property type="entry name" value="Zn_M74/Hedgehog-like"/>
</dbReference>
<dbReference type="Proteomes" id="UP001500190">
    <property type="component" value="Unassembled WGS sequence"/>
</dbReference>
<feature type="domain" description="ARB-07466-like C-terminal" evidence="3">
    <location>
        <begin position="193"/>
        <end position="294"/>
    </location>
</feature>
<evidence type="ECO:0000259" key="3">
    <source>
        <dbReference type="Pfam" id="PF26571"/>
    </source>
</evidence>
<evidence type="ECO:0000313" key="5">
    <source>
        <dbReference type="Proteomes" id="UP001500190"/>
    </source>
</evidence>
<dbReference type="InterPro" id="IPR058593">
    <property type="entry name" value="ARB_07466-like_C"/>
</dbReference>
<comment type="caution">
    <text evidence="4">The sequence shown here is derived from an EMBL/GenBank/DDBJ whole genome shotgun (WGS) entry which is preliminary data.</text>
</comment>
<sequence length="308" mass="32325">MLQPGIVKVAIPGAAVAMVASGSAVAFPSQHVQLDPSVASSSLQLSRDTTISRDALRPPINPTMATPSSTPKPTASPTAKHLKKQAPIPKPTAAKTRASQEVKAPPPAITGTKYTTTDVNLWSLPLTGILLDVLPKGTKVSVTGKVDGLYAEVVSDGKSRWVKSQYLSATKPVADAVAGAISQAACKSGSAMEDGLTPDAIRVHRAICAMYPDITSYGGLRAGDTGSEHATGHAVDIMINSSSEGQAIADWLKANYKKLGVSQLIWEQHIWTVQRSSEGWRAMPDRGSATANHYDHVHVSVYGNSGTV</sequence>
<dbReference type="EMBL" id="BAAAND010000003">
    <property type="protein sequence ID" value="GAA1574987.1"/>
    <property type="molecule type" value="Genomic_DNA"/>
</dbReference>
<dbReference type="Pfam" id="PF26571">
    <property type="entry name" value="VldE"/>
    <property type="match status" value="1"/>
</dbReference>
<proteinExistence type="predicted"/>
<feature type="signal peptide" evidence="2">
    <location>
        <begin position="1"/>
        <end position="26"/>
    </location>
</feature>
<evidence type="ECO:0000313" key="4">
    <source>
        <dbReference type="EMBL" id="GAA1574987.1"/>
    </source>
</evidence>
<feature type="compositionally biased region" description="Polar residues" evidence="1">
    <location>
        <begin position="38"/>
        <end position="49"/>
    </location>
</feature>
<dbReference type="SUPFAM" id="SSF55166">
    <property type="entry name" value="Hedgehog/DD-peptidase"/>
    <property type="match status" value="1"/>
</dbReference>
<organism evidence="4 5">
    <name type="scientific">Kribbella karoonensis</name>
    <dbReference type="NCBI Taxonomy" id="324851"/>
    <lineage>
        <taxon>Bacteria</taxon>
        <taxon>Bacillati</taxon>
        <taxon>Actinomycetota</taxon>
        <taxon>Actinomycetes</taxon>
        <taxon>Propionibacteriales</taxon>
        <taxon>Kribbellaceae</taxon>
        <taxon>Kribbella</taxon>
    </lineage>
</organism>
<feature type="chain" id="PRO_5047434610" description="ARB-07466-like C-terminal domain-containing protein" evidence="2">
    <location>
        <begin position="27"/>
        <end position="308"/>
    </location>
</feature>
<evidence type="ECO:0000256" key="2">
    <source>
        <dbReference type="SAM" id="SignalP"/>
    </source>
</evidence>
<feature type="compositionally biased region" description="Low complexity" evidence="1">
    <location>
        <begin position="62"/>
        <end position="79"/>
    </location>
</feature>
<reference evidence="4 5" key="1">
    <citation type="journal article" date="2019" name="Int. J. Syst. Evol. Microbiol.">
        <title>The Global Catalogue of Microorganisms (GCM) 10K type strain sequencing project: providing services to taxonomists for standard genome sequencing and annotation.</title>
        <authorList>
            <consortium name="The Broad Institute Genomics Platform"/>
            <consortium name="The Broad Institute Genome Sequencing Center for Infectious Disease"/>
            <person name="Wu L."/>
            <person name="Ma J."/>
        </authorList>
    </citation>
    <scope>NUCLEOTIDE SEQUENCE [LARGE SCALE GENOMIC DNA]</scope>
    <source>
        <strain evidence="4 5">JCM 14304</strain>
    </source>
</reference>
<keyword evidence="5" id="KW-1185">Reference proteome</keyword>
<gene>
    <name evidence="4" type="ORF">GCM10009742_17640</name>
</gene>
<name>A0ABN2DCN1_9ACTN</name>
<feature type="region of interest" description="Disordered" evidence="1">
    <location>
        <begin position="37"/>
        <end position="109"/>
    </location>
</feature>
<dbReference type="RefSeq" id="WP_344188954.1">
    <property type="nucleotide sequence ID" value="NZ_BAAAND010000003.1"/>
</dbReference>
<evidence type="ECO:0000256" key="1">
    <source>
        <dbReference type="SAM" id="MobiDB-lite"/>
    </source>
</evidence>